<evidence type="ECO:0000313" key="6">
    <source>
        <dbReference type="Proteomes" id="UP000067708"/>
    </source>
</evidence>
<evidence type="ECO:0000313" key="5">
    <source>
        <dbReference type="EMBL" id="AIC46999.1"/>
    </source>
</evidence>
<protein>
    <recommendedName>
        <fullName evidence="3 4">Protein NrdI</fullName>
    </recommendedName>
</protein>
<dbReference type="Proteomes" id="UP000067708">
    <property type="component" value="Chromosome"/>
</dbReference>
<dbReference type="HOGENOM" id="CLU_114845_0_0_11"/>
<dbReference type="NCBIfam" id="TIGR00333">
    <property type="entry name" value="nrdI"/>
    <property type="match status" value="1"/>
</dbReference>
<comment type="function">
    <text evidence="1 4">Probably involved in ribonucleotide reductase function.</text>
</comment>
<accession>A0A060JL45</accession>
<dbReference type="Gene3D" id="3.40.50.360">
    <property type="match status" value="1"/>
</dbReference>
<gene>
    <name evidence="4" type="primary">nrdI</name>
    <name evidence="5" type="ORF">Rhola_00001720</name>
</gene>
<evidence type="ECO:0000256" key="1">
    <source>
        <dbReference type="ARBA" id="ARBA00003999"/>
    </source>
</evidence>
<dbReference type="KEGG" id="rla:Rhola_00001720"/>
<dbReference type="STRING" id="529884.Rhola_00001720"/>
<dbReference type="Pfam" id="PF07972">
    <property type="entry name" value="Flavodoxin_NdrI"/>
    <property type="match status" value="1"/>
</dbReference>
<dbReference type="PANTHER" id="PTHR37297">
    <property type="entry name" value="PROTEIN NRDI"/>
    <property type="match status" value="1"/>
</dbReference>
<dbReference type="EMBL" id="CP007490">
    <property type="protein sequence ID" value="AIC46999.1"/>
    <property type="molecule type" value="Genomic_DNA"/>
</dbReference>
<reference evidence="5 6" key="1">
    <citation type="journal article" date="2014" name="Int. J. Syst. Evol. Microbiol.">
        <title>Rhodoluna lacicola gen. nov., sp. nov., a planktonic freshwater bacterium with stream-lined genome.</title>
        <authorList>
            <person name="Hahn M."/>
            <person name="Schmidt J."/>
            <person name="Taipale S.J."/>
            <person name="Doolittle W.F."/>
            <person name="Koll U."/>
        </authorList>
    </citation>
    <scope>NUCLEOTIDE SEQUENCE [LARGE SCALE GENOMIC DNA]</scope>
    <source>
        <strain evidence="5 6">MWH-Ta8</strain>
    </source>
</reference>
<dbReference type="InterPro" id="IPR020852">
    <property type="entry name" value="RNR_Ib_NrdI_bac"/>
</dbReference>
<dbReference type="AlphaFoldDB" id="A0A060JL45"/>
<sequence>MFDIVYFSNVSENTKRFVDKLGIRNFRIPLYATDEHLQVSAPYVLISPTYGLGDDETSVPKQVIRFLNDPVNRSFLKAVIGAGNTNFGDKYCRAAEVIARKTSVPLIYKIELLGTPNDVATVKEKMELLWKLQ</sequence>
<name>A0A060JL45_9MICO</name>
<dbReference type="RefSeq" id="WP_038501715.1">
    <property type="nucleotide sequence ID" value="NZ_AP026911.1"/>
</dbReference>
<dbReference type="PIRSF" id="PIRSF005087">
    <property type="entry name" value="NrdI"/>
    <property type="match status" value="1"/>
</dbReference>
<comment type="similarity">
    <text evidence="2 4">Belongs to the NrdI family.</text>
</comment>
<evidence type="ECO:0000256" key="3">
    <source>
        <dbReference type="ARBA" id="ARBA00020129"/>
    </source>
</evidence>
<evidence type="ECO:0000256" key="2">
    <source>
        <dbReference type="ARBA" id="ARBA00009942"/>
    </source>
</evidence>
<dbReference type="GO" id="GO:0010181">
    <property type="term" value="F:FMN binding"/>
    <property type="evidence" value="ECO:0007669"/>
    <property type="project" value="InterPro"/>
</dbReference>
<dbReference type="HAMAP" id="MF_00128">
    <property type="entry name" value="NrdI"/>
    <property type="match status" value="1"/>
</dbReference>
<dbReference type="PANTHER" id="PTHR37297:SF1">
    <property type="entry name" value="PROTEIN NRDI"/>
    <property type="match status" value="1"/>
</dbReference>
<dbReference type="SUPFAM" id="SSF52218">
    <property type="entry name" value="Flavoproteins"/>
    <property type="match status" value="1"/>
</dbReference>
<dbReference type="OrthoDB" id="350535at2"/>
<organism evidence="5 6">
    <name type="scientific">Rhodoluna lacicola</name>
    <dbReference type="NCBI Taxonomy" id="529884"/>
    <lineage>
        <taxon>Bacteria</taxon>
        <taxon>Bacillati</taxon>
        <taxon>Actinomycetota</taxon>
        <taxon>Actinomycetes</taxon>
        <taxon>Micrococcales</taxon>
        <taxon>Microbacteriaceae</taxon>
        <taxon>Luna cluster</taxon>
        <taxon>Luna-1 subcluster</taxon>
        <taxon>Rhodoluna</taxon>
    </lineage>
</organism>
<proteinExistence type="inferred from homology"/>
<keyword evidence="6" id="KW-1185">Reference proteome</keyword>
<dbReference type="InterPro" id="IPR004465">
    <property type="entry name" value="RNR_NrdI"/>
</dbReference>
<evidence type="ECO:0000256" key="4">
    <source>
        <dbReference type="HAMAP-Rule" id="MF_00128"/>
    </source>
</evidence>
<dbReference type="eggNOG" id="COG1780">
    <property type="taxonomic scope" value="Bacteria"/>
</dbReference>
<dbReference type="InterPro" id="IPR029039">
    <property type="entry name" value="Flavoprotein-like_sf"/>
</dbReference>